<evidence type="ECO:0000256" key="5">
    <source>
        <dbReference type="ARBA" id="ARBA00022618"/>
    </source>
</evidence>
<comment type="subcellular location">
    <subcellularLocation>
        <location evidence="2">Chromosome</location>
        <location evidence="2">Centromere</location>
        <location evidence="2">Kinetochore</location>
    </subcellularLocation>
    <subcellularLocation>
        <location evidence="1">Nucleus</location>
    </subcellularLocation>
</comment>
<dbReference type="GO" id="GO:0007059">
    <property type="term" value="P:chromosome segregation"/>
    <property type="evidence" value="ECO:0007669"/>
    <property type="project" value="UniProtKB-KW"/>
</dbReference>
<evidence type="ECO:0000313" key="20">
    <source>
        <dbReference type="Proteomes" id="UP001372834"/>
    </source>
</evidence>
<feature type="repeat" description="WD" evidence="16">
    <location>
        <begin position="231"/>
        <end position="263"/>
    </location>
</feature>
<dbReference type="InterPro" id="IPR001680">
    <property type="entry name" value="WD40_rpt"/>
</dbReference>
<dbReference type="GO" id="GO:0051301">
    <property type="term" value="P:cell division"/>
    <property type="evidence" value="ECO:0007669"/>
    <property type="project" value="UniProtKB-KW"/>
</dbReference>
<protein>
    <recommendedName>
        <fullName evidence="15">Mitotic checkpoint protein BUB3</fullName>
    </recommendedName>
</protein>
<evidence type="ECO:0000256" key="12">
    <source>
        <dbReference type="ARBA" id="ARBA00023306"/>
    </source>
</evidence>
<dbReference type="PANTHER" id="PTHR10971">
    <property type="entry name" value="MRNA EXPORT FACTOR AND BUB3"/>
    <property type="match status" value="1"/>
</dbReference>
<dbReference type="Proteomes" id="UP001372834">
    <property type="component" value="Unassembled WGS sequence"/>
</dbReference>
<dbReference type="InterPro" id="IPR015943">
    <property type="entry name" value="WD40/YVTN_repeat-like_dom_sf"/>
</dbReference>
<evidence type="ECO:0000256" key="14">
    <source>
        <dbReference type="ARBA" id="ARBA00037960"/>
    </source>
</evidence>
<dbReference type="PROSITE" id="PS00678">
    <property type="entry name" value="WD_REPEATS_1"/>
    <property type="match status" value="1"/>
</dbReference>
<dbReference type="Gene3D" id="2.130.10.10">
    <property type="entry name" value="YVTN repeat-like/Quinoprotein amine dehydrogenase"/>
    <property type="match status" value="1"/>
</dbReference>
<keyword evidence="12" id="KW-0131">Cell cycle</keyword>
<dbReference type="PROSITE" id="PS50294">
    <property type="entry name" value="WD_REPEATS_REGION"/>
    <property type="match status" value="2"/>
</dbReference>
<keyword evidence="11" id="KW-0469">Meiosis</keyword>
<dbReference type="InterPro" id="IPR019775">
    <property type="entry name" value="WD40_repeat_CS"/>
</dbReference>
<dbReference type="GO" id="GO:0051321">
    <property type="term" value="P:meiotic cell cycle"/>
    <property type="evidence" value="ECO:0007669"/>
    <property type="project" value="UniProtKB-KW"/>
</dbReference>
<evidence type="ECO:0000256" key="8">
    <source>
        <dbReference type="ARBA" id="ARBA00022829"/>
    </source>
</evidence>
<keyword evidence="4 16" id="KW-0853">WD repeat</keyword>
<organism evidence="18 20">
    <name type="scientific">Polyplax serrata</name>
    <name type="common">Common mouse louse</name>
    <dbReference type="NCBI Taxonomy" id="468196"/>
    <lineage>
        <taxon>Eukaryota</taxon>
        <taxon>Metazoa</taxon>
        <taxon>Ecdysozoa</taxon>
        <taxon>Arthropoda</taxon>
        <taxon>Hexapoda</taxon>
        <taxon>Insecta</taxon>
        <taxon>Pterygota</taxon>
        <taxon>Neoptera</taxon>
        <taxon>Paraneoptera</taxon>
        <taxon>Psocodea</taxon>
        <taxon>Troctomorpha</taxon>
        <taxon>Phthiraptera</taxon>
        <taxon>Anoplura</taxon>
        <taxon>Polyplacidae</taxon>
        <taxon>Polyplax</taxon>
    </lineage>
</organism>
<dbReference type="Proteomes" id="UP001359485">
    <property type="component" value="Unassembled WGS sequence"/>
</dbReference>
<keyword evidence="8" id="KW-0159">Chromosome partition</keyword>
<evidence type="ECO:0000256" key="3">
    <source>
        <dbReference type="ARBA" id="ARBA00022454"/>
    </source>
</evidence>
<dbReference type="AlphaFoldDB" id="A0AAN8P5Y2"/>
<keyword evidence="19" id="KW-1185">Reference proteome</keyword>
<proteinExistence type="inferred from homology"/>
<evidence type="ECO:0000256" key="13">
    <source>
        <dbReference type="ARBA" id="ARBA00023328"/>
    </source>
</evidence>
<dbReference type="InterPro" id="IPR020472">
    <property type="entry name" value="WD40_PAC1"/>
</dbReference>
<dbReference type="GO" id="GO:0005634">
    <property type="term" value="C:nucleus"/>
    <property type="evidence" value="ECO:0007669"/>
    <property type="project" value="UniProtKB-SubCell"/>
</dbReference>
<dbReference type="SUPFAM" id="SSF50978">
    <property type="entry name" value="WD40 repeat-like"/>
    <property type="match status" value="1"/>
</dbReference>
<evidence type="ECO:0000313" key="18">
    <source>
        <dbReference type="EMBL" id="KAK6639239.1"/>
    </source>
</evidence>
<comment type="caution">
    <text evidence="18">The sequence shown here is derived from an EMBL/GenBank/DDBJ whole genome shotgun (WGS) entry which is preliminary data.</text>
</comment>
<evidence type="ECO:0000256" key="16">
    <source>
        <dbReference type="PROSITE-ProRule" id="PRU00221"/>
    </source>
</evidence>
<sequence>MPETRTEFKLNNAPGDGITSVKFGPNSSQFLLVSSWDATVRLYDILTNNMRLKYEHEMAVLDSCFQDAVHLYSGDLAGQLKMYDVNANSATNIGTHENAIKAVEYSLDVNTILTGSWDCTVKMWDIRSQRSVGTYSQPGKVYTMSLCGEKLIVGTSGRKVLVWDLRKMGYVCQRRESSLKYQTRCIRCFPNKQGYALSSIEGRVAVEYLDTNSDIQKKKYAFKCHRIKDNGIEHIYPVNAISFHQGYNTFATGGSDGYVNIWDGFNKKRLCQFHKYSNSIASLSFSHDGSALAIACSYMYEQTKTPDPLPPDEIFIRYVTDQETKPK</sequence>
<evidence type="ECO:0000256" key="6">
    <source>
        <dbReference type="ARBA" id="ARBA00022737"/>
    </source>
</evidence>
<dbReference type="GO" id="GO:0000776">
    <property type="term" value="C:kinetochore"/>
    <property type="evidence" value="ECO:0007669"/>
    <property type="project" value="UniProtKB-KW"/>
</dbReference>
<keyword evidence="10" id="KW-0539">Nucleus</keyword>
<keyword evidence="9" id="KW-0995">Kinetochore</keyword>
<evidence type="ECO:0000256" key="9">
    <source>
        <dbReference type="ARBA" id="ARBA00022838"/>
    </source>
</evidence>
<keyword evidence="3" id="KW-0158">Chromosome</keyword>
<gene>
    <name evidence="18" type="primary">BUB3</name>
    <name evidence="18" type="ORF">RUM43_007509</name>
    <name evidence="17" type="ORF">RUM44_000840</name>
</gene>
<dbReference type="PRINTS" id="PR00320">
    <property type="entry name" value="GPROTEINBRPT"/>
</dbReference>
<dbReference type="SMART" id="SM00320">
    <property type="entry name" value="WD40"/>
    <property type="match status" value="6"/>
</dbReference>
<keyword evidence="13" id="KW-0137">Centromere</keyword>
<evidence type="ECO:0000256" key="4">
    <source>
        <dbReference type="ARBA" id="ARBA00022574"/>
    </source>
</evidence>
<dbReference type="PROSITE" id="PS50082">
    <property type="entry name" value="WD_REPEATS_2"/>
    <property type="match status" value="2"/>
</dbReference>
<dbReference type="FunFam" id="2.130.10.10:FF:000047">
    <property type="entry name" value="Mitotic checkpoint protein bub3, putative"/>
    <property type="match status" value="1"/>
</dbReference>
<name>A0AAN8P5Y2_POLSC</name>
<comment type="similarity">
    <text evidence="14">Belongs to the WD repeat BUB3 family.</text>
</comment>
<feature type="repeat" description="WD" evidence="16">
    <location>
        <begin position="93"/>
        <end position="134"/>
    </location>
</feature>
<evidence type="ECO:0000313" key="19">
    <source>
        <dbReference type="Proteomes" id="UP001359485"/>
    </source>
</evidence>
<evidence type="ECO:0000256" key="10">
    <source>
        <dbReference type="ARBA" id="ARBA00023242"/>
    </source>
</evidence>
<evidence type="ECO:0000256" key="15">
    <source>
        <dbReference type="ARBA" id="ARBA00040107"/>
    </source>
</evidence>
<evidence type="ECO:0000256" key="2">
    <source>
        <dbReference type="ARBA" id="ARBA00004629"/>
    </source>
</evidence>
<dbReference type="InterPro" id="IPR036322">
    <property type="entry name" value="WD40_repeat_dom_sf"/>
</dbReference>
<evidence type="ECO:0000256" key="11">
    <source>
        <dbReference type="ARBA" id="ARBA00023254"/>
    </source>
</evidence>
<accession>A0AAN8P5Y2</accession>
<dbReference type="Pfam" id="PF00400">
    <property type="entry name" value="WD40"/>
    <property type="match status" value="3"/>
</dbReference>
<evidence type="ECO:0000256" key="7">
    <source>
        <dbReference type="ARBA" id="ARBA00022776"/>
    </source>
</evidence>
<evidence type="ECO:0000313" key="17">
    <source>
        <dbReference type="EMBL" id="KAK6635586.1"/>
    </source>
</evidence>
<keyword evidence="7" id="KW-0498">Mitosis</keyword>
<keyword evidence="5" id="KW-0132">Cell division</keyword>
<keyword evidence="6" id="KW-0677">Repeat</keyword>
<dbReference type="EMBL" id="JAWJWE010000003">
    <property type="protein sequence ID" value="KAK6639239.1"/>
    <property type="molecule type" value="Genomic_DNA"/>
</dbReference>
<evidence type="ECO:0000256" key="1">
    <source>
        <dbReference type="ARBA" id="ARBA00004123"/>
    </source>
</evidence>
<dbReference type="EMBL" id="JAWJWF010000003">
    <property type="protein sequence ID" value="KAK6635586.1"/>
    <property type="molecule type" value="Genomic_DNA"/>
</dbReference>
<reference evidence="18 20" key="1">
    <citation type="submission" date="2023-10" db="EMBL/GenBank/DDBJ databases">
        <title>Genomes of two closely related lineages of the louse Polyplax serrata with different host specificities.</title>
        <authorList>
            <person name="Martinu J."/>
            <person name="Tarabai H."/>
            <person name="Stefka J."/>
            <person name="Hypsa V."/>
        </authorList>
    </citation>
    <scope>NUCLEOTIDE SEQUENCE [LARGE SCALE GENOMIC DNA]</scope>
    <source>
        <strain evidence="17">98ZLc_SE</strain>
        <strain evidence="18">HR10_N</strain>
    </source>
</reference>